<comment type="caution">
    <text evidence="2">The sequence shown here is derived from an EMBL/GenBank/DDBJ whole genome shotgun (WGS) entry which is preliminary data.</text>
</comment>
<sequence length="517" mass="60020">MDSATPPWALWPQSVRLRILHSLLTDGCSVAKLATVSREWQEAIEQHNFARIKVTLPRLASFRSMVRRNRSRVKYIWLCVELDHYSSLESYSGHDRFVSSRDFSLFTKVIRGLFRELSRWEPSGELLLDISIHSPSDSNYLLKYLTFKPDISLDDCSSLDDVEDMEKAGRTWKEWSAAGKVDTAIKNTSRLIKLEDQSPDEEALDREIEWLDRLPDVPAVTGMLLRQQTRRRWCWDILTEFLDHFPNLQEVFYEPWRLPGRDSQDEADGGYDRIIEHLTRQGVRKLTIFENHNRHYSRLFQEYKHARTFMPGSMHTRTFKALNRTAALGSRELEHFSASFLVDAGLFFASCKPSWTWPNLTSLTLTSPWLAPNAQADLVKMLNSAAAVACRMPKLQTVELWNGRKRLATLFQYQLKPATITWRSTWDFALLRSIIPAWEGVAHKHGAGELVVKTELLKRANIKSHGDAIHYLRLSHPVVRPISLQQIRTENKVHRIWEKMRTAKARKDVEGDWEVIN</sequence>
<reference evidence="2 3" key="1">
    <citation type="submission" date="2024-03" db="EMBL/GenBank/DDBJ databases">
        <title>A high-quality draft genome sequence of Diaporthe vaccinii, a causative agent of upright dieback and viscid rot disease in cranberry plants.</title>
        <authorList>
            <person name="Sarrasin M."/>
            <person name="Lang B.F."/>
            <person name="Burger G."/>
        </authorList>
    </citation>
    <scope>NUCLEOTIDE SEQUENCE [LARGE SCALE GENOMIC DNA]</scope>
    <source>
        <strain evidence="2 3">IS7</strain>
    </source>
</reference>
<dbReference type="InterPro" id="IPR046676">
    <property type="entry name" value="DUF6546"/>
</dbReference>
<organism evidence="2 3">
    <name type="scientific">Diaporthe vaccinii</name>
    <dbReference type="NCBI Taxonomy" id="105482"/>
    <lineage>
        <taxon>Eukaryota</taxon>
        <taxon>Fungi</taxon>
        <taxon>Dikarya</taxon>
        <taxon>Ascomycota</taxon>
        <taxon>Pezizomycotina</taxon>
        <taxon>Sordariomycetes</taxon>
        <taxon>Sordariomycetidae</taxon>
        <taxon>Diaporthales</taxon>
        <taxon>Diaporthaceae</taxon>
        <taxon>Diaporthe</taxon>
        <taxon>Diaporthe eres species complex</taxon>
    </lineage>
</organism>
<keyword evidence="3" id="KW-1185">Reference proteome</keyword>
<dbReference type="Proteomes" id="UP001600888">
    <property type="component" value="Unassembled WGS sequence"/>
</dbReference>
<accession>A0ABR4E5Z8</accession>
<protein>
    <recommendedName>
        <fullName evidence="1">DUF6546 domain-containing protein</fullName>
    </recommendedName>
</protein>
<evidence type="ECO:0000259" key="1">
    <source>
        <dbReference type="Pfam" id="PF20183"/>
    </source>
</evidence>
<name>A0ABR4E5Z8_9PEZI</name>
<dbReference type="EMBL" id="JBAWTH010000094">
    <property type="protein sequence ID" value="KAL2277796.1"/>
    <property type="molecule type" value="Genomic_DNA"/>
</dbReference>
<feature type="domain" description="DUF6546" evidence="1">
    <location>
        <begin position="282"/>
        <end position="480"/>
    </location>
</feature>
<dbReference type="Pfam" id="PF20183">
    <property type="entry name" value="DUF6546"/>
    <property type="match status" value="1"/>
</dbReference>
<gene>
    <name evidence="2" type="ORF">FJTKL_15224</name>
</gene>
<evidence type="ECO:0000313" key="2">
    <source>
        <dbReference type="EMBL" id="KAL2277796.1"/>
    </source>
</evidence>
<evidence type="ECO:0000313" key="3">
    <source>
        <dbReference type="Proteomes" id="UP001600888"/>
    </source>
</evidence>
<proteinExistence type="predicted"/>